<organism evidence="16 17">
    <name type="scientific">Meloidogyne javanica</name>
    <name type="common">Root-knot nematode worm</name>
    <dbReference type="NCBI Taxonomy" id="6303"/>
    <lineage>
        <taxon>Eukaryota</taxon>
        <taxon>Metazoa</taxon>
        <taxon>Ecdysozoa</taxon>
        <taxon>Nematoda</taxon>
        <taxon>Chromadorea</taxon>
        <taxon>Rhabditida</taxon>
        <taxon>Tylenchina</taxon>
        <taxon>Tylenchomorpha</taxon>
        <taxon>Tylenchoidea</taxon>
        <taxon>Meloidogynidae</taxon>
        <taxon>Meloidogyninae</taxon>
        <taxon>Meloidogyne</taxon>
        <taxon>Meloidogyne incognita group</taxon>
    </lineage>
</organism>
<evidence type="ECO:0000256" key="4">
    <source>
        <dbReference type="ARBA" id="ARBA00010912"/>
    </source>
</evidence>
<feature type="domain" description="Poly(A) polymerase nucleotidyltransferase" evidence="15">
    <location>
        <begin position="13"/>
        <end position="116"/>
    </location>
</feature>
<reference evidence="17" key="1">
    <citation type="submission" date="2022-11" db="UniProtKB">
        <authorList>
            <consortium name="WormBaseParasite"/>
        </authorList>
    </citation>
    <scope>IDENTIFICATION</scope>
</reference>
<evidence type="ECO:0000256" key="5">
    <source>
        <dbReference type="ARBA" id="ARBA00012388"/>
    </source>
</evidence>
<dbReference type="Proteomes" id="UP000887561">
    <property type="component" value="Unplaced"/>
</dbReference>
<evidence type="ECO:0000313" key="16">
    <source>
        <dbReference type="Proteomes" id="UP000887561"/>
    </source>
</evidence>
<dbReference type="Pfam" id="PF20750">
    <property type="entry name" value="PAP_NTPase"/>
    <property type="match status" value="1"/>
</dbReference>
<evidence type="ECO:0000256" key="11">
    <source>
        <dbReference type="ARBA" id="ARBA00022842"/>
    </source>
</evidence>
<dbReference type="Gene3D" id="3.30.460.10">
    <property type="entry name" value="Beta Polymerase, domain 2"/>
    <property type="match status" value="1"/>
</dbReference>
<dbReference type="SUPFAM" id="SSF81631">
    <property type="entry name" value="PAP/OAS1 substrate-binding domain"/>
    <property type="match status" value="1"/>
</dbReference>
<comment type="similarity">
    <text evidence="4">Belongs to the poly(A) polymerase family.</text>
</comment>
<dbReference type="PANTHER" id="PTHR10682">
    <property type="entry name" value="POLY A POLYMERASE"/>
    <property type="match status" value="1"/>
</dbReference>
<dbReference type="GO" id="GO:0046872">
    <property type="term" value="F:metal ion binding"/>
    <property type="evidence" value="ECO:0007669"/>
    <property type="project" value="UniProtKB-KW"/>
</dbReference>
<dbReference type="PANTHER" id="PTHR10682:SF10">
    <property type="entry name" value="POLYNUCLEOTIDE ADENYLYLTRANSFERASE"/>
    <property type="match status" value="1"/>
</dbReference>
<name>A0A915NB04_MELJA</name>
<evidence type="ECO:0000256" key="2">
    <source>
        <dbReference type="ARBA" id="ARBA00001946"/>
    </source>
</evidence>
<evidence type="ECO:0000256" key="1">
    <source>
        <dbReference type="ARBA" id="ARBA00001936"/>
    </source>
</evidence>
<keyword evidence="11" id="KW-0460">Magnesium</keyword>
<evidence type="ECO:0000256" key="13">
    <source>
        <dbReference type="ARBA" id="ARBA00048830"/>
    </source>
</evidence>
<comment type="cofactor">
    <cofactor evidence="1">
        <name>Mn(2+)</name>
        <dbReference type="ChEBI" id="CHEBI:29035"/>
    </cofactor>
</comment>
<keyword evidence="10" id="KW-0067">ATP-binding</keyword>
<dbReference type="InterPro" id="IPR048840">
    <property type="entry name" value="PolA_pol_NTPase"/>
</dbReference>
<evidence type="ECO:0000256" key="10">
    <source>
        <dbReference type="ARBA" id="ARBA00022840"/>
    </source>
</evidence>
<protein>
    <recommendedName>
        <fullName evidence="5">polynucleotide adenylyltransferase</fullName>
        <ecNumber evidence="5">2.7.7.19</ecNumber>
    </recommendedName>
</protein>
<keyword evidence="7" id="KW-0808">Transferase</keyword>
<evidence type="ECO:0000313" key="17">
    <source>
        <dbReference type="WBParaSite" id="scaffold8670_cov175.g13263"/>
    </source>
</evidence>
<dbReference type="AlphaFoldDB" id="A0A915NB04"/>
<evidence type="ECO:0000259" key="14">
    <source>
        <dbReference type="Pfam" id="PF04928"/>
    </source>
</evidence>
<dbReference type="GO" id="GO:0005634">
    <property type="term" value="C:nucleus"/>
    <property type="evidence" value="ECO:0007669"/>
    <property type="project" value="UniProtKB-SubCell"/>
</dbReference>
<dbReference type="EC" id="2.7.7.19" evidence="5"/>
<proteinExistence type="inferred from homology"/>
<keyword evidence="8" id="KW-0479">Metal-binding</keyword>
<evidence type="ECO:0000256" key="9">
    <source>
        <dbReference type="ARBA" id="ARBA00022741"/>
    </source>
</evidence>
<dbReference type="Gene3D" id="1.10.1410.10">
    <property type="match status" value="1"/>
</dbReference>
<accession>A0A915NB04</accession>
<comment type="cofactor">
    <cofactor evidence="2">
        <name>Mg(2+)</name>
        <dbReference type="ChEBI" id="CHEBI:18420"/>
    </cofactor>
</comment>
<evidence type="ECO:0000256" key="6">
    <source>
        <dbReference type="ARBA" id="ARBA00022664"/>
    </source>
</evidence>
<keyword evidence="6" id="KW-0507">mRNA processing</keyword>
<dbReference type="Pfam" id="PF04928">
    <property type="entry name" value="PAP_central"/>
    <property type="match status" value="1"/>
</dbReference>
<dbReference type="InterPro" id="IPR007012">
    <property type="entry name" value="PolA_pol_cen_dom"/>
</dbReference>
<sequence length="198" mass="22842">MPKQVLKKFQLLEGGSEILGTTAYWSDMDILCVLPKYISIYDFIAEDEFGLYGALMTVKNLENINTVKSSRIFMIEFTMYGIDVDLIYAQIPYEKIETDFDIMDNEIIQWNKDKRSILALADRLIYSNKAGYLSGHSLAIMSAKICIKYSQATSLSFIIKQFFNVYKAWKWEAYPLMLVGLVDANEEFENASEIVEPW</sequence>
<keyword evidence="16" id="KW-1185">Reference proteome</keyword>
<evidence type="ECO:0000259" key="15">
    <source>
        <dbReference type="Pfam" id="PF20750"/>
    </source>
</evidence>
<comment type="catalytic activity">
    <reaction evidence="13">
        <text>RNA(n) + ATP = RNA(n)-3'-adenine ribonucleotide + diphosphate</text>
        <dbReference type="Rhea" id="RHEA:11332"/>
        <dbReference type="Rhea" id="RHEA-COMP:14527"/>
        <dbReference type="Rhea" id="RHEA-COMP:17347"/>
        <dbReference type="ChEBI" id="CHEBI:30616"/>
        <dbReference type="ChEBI" id="CHEBI:33019"/>
        <dbReference type="ChEBI" id="CHEBI:140395"/>
        <dbReference type="ChEBI" id="CHEBI:173115"/>
        <dbReference type="EC" id="2.7.7.19"/>
    </reaction>
</comment>
<dbReference type="InterPro" id="IPR043519">
    <property type="entry name" value="NT_sf"/>
</dbReference>
<evidence type="ECO:0000256" key="12">
    <source>
        <dbReference type="ARBA" id="ARBA00023242"/>
    </source>
</evidence>
<keyword evidence="9" id="KW-0547">Nucleotide-binding</keyword>
<evidence type="ECO:0000256" key="3">
    <source>
        <dbReference type="ARBA" id="ARBA00004123"/>
    </source>
</evidence>
<keyword evidence="12" id="KW-0539">Nucleus</keyword>
<comment type="subcellular location">
    <subcellularLocation>
        <location evidence="3">Nucleus</location>
    </subcellularLocation>
</comment>
<evidence type="ECO:0000256" key="7">
    <source>
        <dbReference type="ARBA" id="ARBA00022679"/>
    </source>
</evidence>
<dbReference type="SUPFAM" id="SSF81301">
    <property type="entry name" value="Nucleotidyltransferase"/>
    <property type="match status" value="1"/>
</dbReference>
<dbReference type="WBParaSite" id="scaffold8670_cov175.g13263">
    <property type="protein sequence ID" value="scaffold8670_cov175.g13263"/>
    <property type="gene ID" value="scaffold8670_cov175.g13263"/>
</dbReference>
<evidence type="ECO:0000256" key="8">
    <source>
        <dbReference type="ARBA" id="ARBA00022723"/>
    </source>
</evidence>
<feature type="domain" description="Poly(A) polymerase central" evidence="14">
    <location>
        <begin position="122"/>
        <end position="182"/>
    </location>
</feature>
<dbReference type="GO" id="GO:1990817">
    <property type="term" value="F:poly(A) RNA polymerase activity"/>
    <property type="evidence" value="ECO:0007669"/>
    <property type="project" value="UniProtKB-EC"/>
</dbReference>
<dbReference type="GO" id="GO:0005524">
    <property type="term" value="F:ATP binding"/>
    <property type="evidence" value="ECO:0007669"/>
    <property type="project" value="UniProtKB-KW"/>
</dbReference>
<dbReference type="GO" id="GO:0006397">
    <property type="term" value="P:mRNA processing"/>
    <property type="evidence" value="ECO:0007669"/>
    <property type="project" value="UniProtKB-KW"/>
</dbReference>